<dbReference type="InterPro" id="IPR021436">
    <property type="entry name" value="DUF3085"/>
</dbReference>
<proteinExistence type="predicted"/>
<reference evidence="1 2" key="1">
    <citation type="journal article" date="2014" name="Genome Announc.">
        <title>Genome Sequence of Yersinia similis Y228T, a Member of the Yersinia pseudotuberculosis Complex.</title>
        <authorList>
            <person name="Sprague L.D."/>
            <person name="Neubauer H."/>
        </authorList>
    </citation>
    <scope>NUCLEOTIDE SEQUENCE [LARGE SCALE GENOMIC DNA]</scope>
    <source>
        <strain evidence="1 2">228</strain>
    </source>
</reference>
<name>A0ABM5Q3Z7_9GAMM</name>
<dbReference type="Pfam" id="PF11284">
    <property type="entry name" value="DUF3085"/>
    <property type="match status" value="1"/>
</dbReference>
<dbReference type="EMBL" id="CP007231">
    <property type="protein sequence ID" value="AHK22073.1"/>
    <property type="molecule type" value="Genomic_DNA"/>
</dbReference>
<keyword evidence="2" id="KW-1185">Reference proteome</keyword>
<accession>A0ABM5Q3Z7</accession>
<dbReference type="GeneID" id="96666307"/>
<dbReference type="Proteomes" id="UP000019439">
    <property type="component" value="Plasmid unnamed"/>
</dbReference>
<keyword evidence="1" id="KW-0614">Plasmid</keyword>
<evidence type="ECO:0000313" key="2">
    <source>
        <dbReference type="Proteomes" id="UP000019439"/>
    </source>
</evidence>
<dbReference type="RefSeq" id="WP_025384514.1">
    <property type="nucleotide sequence ID" value="NZ_CGBP01000026.1"/>
</dbReference>
<protein>
    <submittedName>
        <fullName evidence="1">Uncharacterized protein</fullName>
    </submittedName>
</protein>
<sequence>MLKFTAKSLKPVLAEINRHHSGLLLVKNEGVYVMVNKDEQKGGHTVAYAVGLGPADLPDRGALHRASAAACGGDDFVEFLSLPPFIMSTLMEGYHDLMIKMNKRSMSVDLWPSEDVA</sequence>
<geneLocation type="plasmid" evidence="2"/>
<evidence type="ECO:0000313" key="1">
    <source>
        <dbReference type="EMBL" id="AHK22073.1"/>
    </source>
</evidence>
<organism evidence="1 2">
    <name type="scientific">Yersinia similis</name>
    <dbReference type="NCBI Taxonomy" id="367190"/>
    <lineage>
        <taxon>Bacteria</taxon>
        <taxon>Pseudomonadati</taxon>
        <taxon>Pseudomonadota</taxon>
        <taxon>Gammaproteobacteria</taxon>
        <taxon>Enterobacterales</taxon>
        <taxon>Yersiniaceae</taxon>
        <taxon>Yersinia</taxon>
    </lineage>
</organism>
<gene>
    <name evidence="1" type="ORF">BF17_00135</name>
</gene>